<comment type="similarity">
    <text evidence="1">Belongs to the 'GDSL' lipolytic enzyme family.</text>
</comment>
<reference evidence="4 5" key="1">
    <citation type="submission" date="2017-02" db="EMBL/GenBank/DDBJ databases">
        <authorList>
            <person name="Peterson S.W."/>
        </authorList>
    </citation>
    <scope>NUCLEOTIDE SEQUENCE [LARGE SCALE GENOMIC DNA]</scope>
    <source>
        <strain evidence="4 5">DSM 24412</strain>
    </source>
</reference>
<dbReference type="GO" id="GO:0016788">
    <property type="term" value="F:hydrolase activity, acting on ester bonds"/>
    <property type="evidence" value="ECO:0007669"/>
    <property type="project" value="UniProtKB-ARBA"/>
</dbReference>
<dbReference type="InterPro" id="IPR037459">
    <property type="entry name" value="RhgT-like"/>
</dbReference>
<organism evidence="4 5">
    <name type="scientific">Alkalitalea saponilacus</name>
    <dbReference type="NCBI Taxonomy" id="889453"/>
    <lineage>
        <taxon>Bacteria</taxon>
        <taxon>Pseudomonadati</taxon>
        <taxon>Bacteroidota</taxon>
        <taxon>Bacteroidia</taxon>
        <taxon>Marinilabiliales</taxon>
        <taxon>Marinilabiliaceae</taxon>
        <taxon>Alkalitalea</taxon>
    </lineage>
</organism>
<name>A0A1T5HTK7_9BACT</name>
<dbReference type="Gene3D" id="3.40.50.1110">
    <property type="entry name" value="SGNH hydrolase"/>
    <property type="match status" value="1"/>
</dbReference>
<evidence type="ECO:0000256" key="2">
    <source>
        <dbReference type="ARBA" id="ARBA00022801"/>
    </source>
</evidence>
<dbReference type="Proteomes" id="UP000191055">
    <property type="component" value="Unassembled WGS sequence"/>
</dbReference>
<dbReference type="PANTHER" id="PTHR43695:SF1">
    <property type="entry name" value="RHAMNOGALACTURONAN ACETYLESTERASE"/>
    <property type="match status" value="1"/>
</dbReference>
<dbReference type="AlphaFoldDB" id="A0A1T5HTK7"/>
<evidence type="ECO:0000313" key="4">
    <source>
        <dbReference type="EMBL" id="SKC23962.1"/>
    </source>
</evidence>
<dbReference type="InterPro" id="IPR013830">
    <property type="entry name" value="SGNH_hydro"/>
</dbReference>
<sequence length="249" mass="28034">MGRALIIVSLVLFIIFPGCNTDEVVTIHLAGDSTVADKAYRHGNPEKGWGQVFPLYFEPGVFVQNHGVNGRSTKSFIDEGRWSKLLESLNPGDYVFIQFGHNDSKEGDSTRYAAPFSNYRNNLIKMVDNVFEKGATPVLLTSISRRSFNAEGMFYDTHGDYPAVVRSVAEEKEVLLFDLHKLSKRYIQTLGPELSKKIFLHINKIEYPDLTDHIIDDTHLSAIGAFRISDMVVAEIRSQIPELAIKIKN</sequence>
<gene>
    <name evidence="4" type="ORF">SAMN03080601_03249</name>
</gene>
<dbReference type="CDD" id="cd01821">
    <property type="entry name" value="Rhamnogalacturan_acetylesterase_like"/>
    <property type="match status" value="1"/>
</dbReference>
<evidence type="ECO:0000313" key="5">
    <source>
        <dbReference type="Proteomes" id="UP000191055"/>
    </source>
</evidence>
<protein>
    <submittedName>
        <fullName evidence="4">Lysophospholipase L1</fullName>
    </submittedName>
</protein>
<dbReference type="OrthoDB" id="9804686at2"/>
<evidence type="ECO:0000256" key="1">
    <source>
        <dbReference type="ARBA" id="ARBA00008668"/>
    </source>
</evidence>
<dbReference type="SUPFAM" id="SSF52266">
    <property type="entry name" value="SGNH hydrolase"/>
    <property type="match status" value="1"/>
</dbReference>
<dbReference type="Pfam" id="PF13472">
    <property type="entry name" value="Lipase_GDSL_2"/>
    <property type="match status" value="1"/>
</dbReference>
<proteinExistence type="inferred from homology"/>
<keyword evidence="2" id="KW-0378">Hydrolase</keyword>
<dbReference type="EMBL" id="FUYV01000024">
    <property type="protein sequence ID" value="SKC23962.1"/>
    <property type="molecule type" value="Genomic_DNA"/>
</dbReference>
<dbReference type="STRING" id="889453.SAMN03080601_03249"/>
<keyword evidence="5" id="KW-1185">Reference proteome</keyword>
<dbReference type="KEGG" id="asx:CDL62_14095"/>
<dbReference type="PANTHER" id="PTHR43695">
    <property type="entry name" value="PUTATIVE (AFU_ORTHOLOGUE AFUA_2G17250)-RELATED"/>
    <property type="match status" value="1"/>
</dbReference>
<accession>A0A1T5HTK7</accession>
<dbReference type="InterPro" id="IPR036514">
    <property type="entry name" value="SGNH_hydro_sf"/>
</dbReference>
<feature type="domain" description="SGNH hydrolase-type esterase" evidence="3">
    <location>
        <begin position="31"/>
        <end position="186"/>
    </location>
</feature>
<evidence type="ECO:0000259" key="3">
    <source>
        <dbReference type="Pfam" id="PF13472"/>
    </source>
</evidence>